<proteinExistence type="predicted"/>
<evidence type="ECO:0000313" key="1">
    <source>
        <dbReference type="EMBL" id="RUS15400.1"/>
    </source>
</evidence>
<dbReference type="EMBL" id="RBNJ01025600">
    <property type="protein sequence ID" value="RUS15400.1"/>
    <property type="molecule type" value="Genomic_DNA"/>
</dbReference>
<evidence type="ECO:0000313" key="2">
    <source>
        <dbReference type="Proteomes" id="UP000274822"/>
    </source>
</evidence>
<sequence length="129" mass="14690">MENFVTLEVLEIVSYSSWIWWKEGKQVFRRKYRYHRLVSENGIESQRVVMTDVQRGWGSQGSLLQSTLVALPRCSASSTRNMTTSSAPWKGLDWVLGLSVRLKTVAGEEVDGRIYSYDPVTNCVALDIL</sequence>
<dbReference type="AlphaFoldDB" id="A0A433PCZ9"/>
<dbReference type="Proteomes" id="UP000274822">
    <property type="component" value="Unassembled WGS sequence"/>
</dbReference>
<accession>A0A433PCZ9</accession>
<reference evidence="1 2" key="1">
    <citation type="journal article" date="2018" name="New Phytol.">
        <title>Phylogenomics of Endogonaceae and evolution of mycorrhizas within Mucoromycota.</title>
        <authorList>
            <person name="Chang Y."/>
            <person name="Desiro A."/>
            <person name="Na H."/>
            <person name="Sandor L."/>
            <person name="Lipzen A."/>
            <person name="Clum A."/>
            <person name="Barry K."/>
            <person name="Grigoriev I.V."/>
            <person name="Martin F.M."/>
            <person name="Stajich J.E."/>
            <person name="Smith M.E."/>
            <person name="Bonito G."/>
            <person name="Spatafora J.W."/>
        </authorList>
    </citation>
    <scope>NUCLEOTIDE SEQUENCE [LARGE SCALE GENOMIC DNA]</scope>
    <source>
        <strain evidence="1 2">AD002</strain>
    </source>
</reference>
<comment type="caution">
    <text evidence="1">The sequence shown here is derived from an EMBL/GenBank/DDBJ whole genome shotgun (WGS) entry which is preliminary data.</text>
</comment>
<name>A0A433PCZ9_9FUNG</name>
<keyword evidence="2" id="KW-1185">Reference proteome</keyword>
<organism evidence="1 2">
    <name type="scientific">Jimgerdemannia flammicorona</name>
    <dbReference type="NCBI Taxonomy" id="994334"/>
    <lineage>
        <taxon>Eukaryota</taxon>
        <taxon>Fungi</taxon>
        <taxon>Fungi incertae sedis</taxon>
        <taxon>Mucoromycota</taxon>
        <taxon>Mucoromycotina</taxon>
        <taxon>Endogonomycetes</taxon>
        <taxon>Endogonales</taxon>
        <taxon>Endogonaceae</taxon>
        <taxon>Jimgerdemannia</taxon>
    </lineage>
</organism>
<protein>
    <submittedName>
        <fullName evidence="1">Uncharacterized protein</fullName>
    </submittedName>
</protein>
<gene>
    <name evidence="1" type="ORF">BC938DRAFT_476964</name>
</gene>